<protein>
    <submittedName>
        <fullName evidence="2">Uncharacterized protein</fullName>
    </submittedName>
</protein>
<dbReference type="AlphaFoldDB" id="A0A381Y3P5"/>
<organism evidence="2">
    <name type="scientific">marine metagenome</name>
    <dbReference type="NCBI Taxonomy" id="408172"/>
    <lineage>
        <taxon>unclassified sequences</taxon>
        <taxon>metagenomes</taxon>
        <taxon>ecological metagenomes</taxon>
    </lineage>
</organism>
<dbReference type="EMBL" id="UINC01017304">
    <property type="protein sequence ID" value="SVA71565.1"/>
    <property type="molecule type" value="Genomic_DNA"/>
</dbReference>
<feature type="transmembrane region" description="Helical" evidence="1">
    <location>
        <begin position="6"/>
        <end position="23"/>
    </location>
</feature>
<evidence type="ECO:0000256" key="1">
    <source>
        <dbReference type="SAM" id="Phobius"/>
    </source>
</evidence>
<accession>A0A381Y3P5</accession>
<keyword evidence="1" id="KW-0812">Transmembrane</keyword>
<keyword evidence="1" id="KW-0472">Membrane</keyword>
<gene>
    <name evidence="2" type="ORF">METZ01_LOCUS124419</name>
</gene>
<keyword evidence="1" id="KW-1133">Transmembrane helix</keyword>
<reference evidence="2" key="1">
    <citation type="submission" date="2018-05" db="EMBL/GenBank/DDBJ databases">
        <authorList>
            <person name="Lanie J.A."/>
            <person name="Ng W.-L."/>
            <person name="Kazmierczak K.M."/>
            <person name="Andrzejewski T.M."/>
            <person name="Davidsen T.M."/>
            <person name="Wayne K.J."/>
            <person name="Tettelin H."/>
            <person name="Glass J.I."/>
            <person name="Rusch D."/>
            <person name="Podicherti R."/>
            <person name="Tsui H.-C.T."/>
            <person name="Winkler M.E."/>
        </authorList>
    </citation>
    <scope>NUCLEOTIDE SEQUENCE</scope>
</reference>
<evidence type="ECO:0000313" key="2">
    <source>
        <dbReference type="EMBL" id="SVA71565.1"/>
    </source>
</evidence>
<proteinExistence type="predicted"/>
<name>A0A381Y3P5_9ZZZZ</name>
<sequence>MSRKQIQQTLIGVVILGVLYYMFSPQQNCIRDRSAGISIVEGKAAAEAVQAEKLRIIEECGESNAW</sequence>